<evidence type="ECO:0000256" key="1">
    <source>
        <dbReference type="ARBA" id="ARBA00001947"/>
    </source>
</evidence>
<dbReference type="Pfam" id="PF16912">
    <property type="entry name" value="Glu_dehyd_C"/>
    <property type="match status" value="1"/>
</dbReference>
<reference evidence="7" key="2">
    <citation type="submission" date="2024-02" db="EMBL/GenBank/DDBJ databases">
        <authorList>
            <person name="Prathaban M."/>
            <person name="Mythili R."/>
            <person name="Sharmila Devi N."/>
            <person name="Sobanaa M."/>
            <person name="Prathiviraj R."/>
            <person name="Selvin J."/>
        </authorList>
    </citation>
    <scope>NUCLEOTIDE SEQUENCE</scope>
    <source>
        <strain evidence="7">MP1014</strain>
    </source>
</reference>
<dbReference type="InterPro" id="IPR050129">
    <property type="entry name" value="Zn_alcohol_dh"/>
</dbReference>
<protein>
    <submittedName>
        <fullName evidence="7">Glucose 1-dehydrogenase</fullName>
    </submittedName>
</protein>
<dbReference type="InterPro" id="IPR013154">
    <property type="entry name" value="ADH-like_N"/>
</dbReference>
<organism evidence="7 8">
    <name type="scientific">Isoptericola haloaureus</name>
    <dbReference type="NCBI Taxonomy" id="1542902"/>
    <lineage>
        <taxon>Bacteria</taxon>
        <taxon>Bacillati</taxon>
        <taxon>Actinomycetota</taxon>
        <taxon>Actinomycetes</taxon>
        <taxon>Micrococcales</taxon>
        <taxon>Promicromonosporaceae</taxon>
        <taxon>Isoptericola</taxon>
    </lineage>
</organism>
<dbReference type="SUPFAM" id="SSF51735">
    <property type="entry name" value="NAD(P)-binding Rossmann-fold domains"/>
    <property type="match status" value="1"/>
</dbReference>
<dbReference type="Pfam" id="PF08240">
    <property type="entry name" value="ADH_N"/>
    <property type="match status" value="1"/>
</dbReference>
<dbReference type="Proteomes" id="UP001310387">
    <property type="component" value="Unassembled WGS sequence"/>
</dbReference>
<evidence type="ECO:0000256" key="2">
    <source>
        <dbReference type="ARBA" id="ARBA00022723"/>
    </source>
</evidence>
<dbReference type="InterPro" id="IPR036291">
    <property type="entry name" value="NAD(P)-bd_dom_sf"/>
</dbReference>
<dbReference type="RefSeq" id="WP_332900704.1">
    <property type="nucleotide sequence ID" value="NZ_JBAGLP010000099.1"/>
</dbReference>
<dbReference type="InterPro" id="IPR011032">
    <property type="entry name" value="GroES-like_sf"/>
</dbReference>
<dbReference type="EMBL" id="JBAGLP010000099">
    <property type="protein sequence ID" value="MEG3613823.1"/>
    <property type="molecule type" value="Genomic_DNA"/>
</dbReference>
<reference evidence="7" key="1">
    <citation type="journal article" date="2024" name="Antonie Van Leeuwenhoek">
        <title>Isoptericola haloaureus sp. nov., a dimorphic actinobacterium isolated from mangrove sediments of southeast India, implicating biosaline agricultural significance through nitrogen fixation and salt tolerance genes.</title>
        <authorList>
            <person name="Prathaban M."/>
            <person name="Prathiviraj R."/>
            <person name="Ravichandran M."/>
            <person name="Natarajan S.D."/>
            <person name="Sobanaa M."/>
            <person name="Hari Krishna Kumar S."/>
            <person name="Chandrasekar V."/>
            <person name="Selvin J."/>
        </authorList>
    </citation>
    <scope>NUCLEOTIDE SEQUENCE</scope>
    <source>
        <strain evidence="7">MP1014</strain>
    </source>
</reference>
<proteinExistence type="predicted"/>
<evidence type="ECO:0000256" key="3">
    <source>
        <dbReference type="ARBA" id="ARBA00022833"/>
    </source>
</evidence>
<accession>A0ABU7Z356</accession>
<feature type="domain" description="Glucose dehydrogenase C-terminal" evidence="6">
    <location>
        <begin position="145"/>
        <end position="348"/>
    </location>
</feature>
<keyword evidence="3" id="KW-0862">Zinc</keyword>
<dbReference type="InterPro" id="IPR031640">
    <property type="entry name" value="Glu_dehyd_C"/>
</dbReference>
<dbReference type="PANTHER" id="PTHR43401">
    <property type="entry name" value="L-THREONINE 3-DEHYDROGENASE"/>
    <property type="match status" value="1"/>
</dbReference>
<comment type="cofactor">
    <cofactor evidence="1">
        <name>Zn(2+)</name>
        <dbReference type="ChEBI" id="CHEBI:29105"/>
    </cofactor>
</comment>
<evidence type="ECO:0000256" key="4">
    <source>
        <dbReference type="ARBA" id="ARBA00023002"/>
    </source>
</evidence>
<dbReference type="CDD" id="cd08230">
    <property type="entry name" value="glucose_DH"/>
    <property type="match status" value="1"/>
</dbReference>
<feature type="domain" description="Alcohol dehydrogenase-like N-terminal" evidence="5">
    <location>
        <begin position="25"/>
        <end position="139"/>
    </location>
</feature>
<gene>
    <name evidence="7" type="ORF">V5O49_01660</name>
</gene>
<dbReference type="SUPFAM" id="SSF50129">
    <property type="entry name" value="GroES-like"/>
    <property type="match status" value="1"/>
</dbReference>
<evidence type="ECO:0000313" key="7">
    <source>
        <dbReference type="EMBL" id="MEG3613823.1"/>
    </source>
</evidence>
<name>A0ABU7Z356_9MICO</name>
<keyword evidence="4" id="KW-0560">Oxidoreductase</keyword>
<sequence>MRALTVVPGRTGTLDVTEVADRTAGADELLVDGVAVGVCGTDHEIVQGEHGTPPPGHERLVLGHESLGRVREAPAGCGFEPGDLVVGVVRRPDPVPCGACAHGEWDMCRNGLFTEHGIKEVDGFAAEQWTIAADRAVRLDPALGDLGVLLEPTSIVAKAWDQVDRIGRRAWFDPRTVLVTGAGPIGLLAALIGIQRGLDVHVLDQVSDGPKPDLVRALGATYHQQDLPTVADRIEPDVIVECTGAPSVVVDTFTSTRPYGITVLTGVSSAGRHVPVDAGAANRSVVLENDVIVGSVNANLAHYRTGADVLAQADHNWLAGLVTRRVPLHRATEAFDPQGDDIKVVVDIG</sequence>
<dbReference type="PANTHER" id="PTHR43401:SF2">
    <property type="entry name" value="L-THREONINE 3-DEHYDROGENASE"/>
    <property type="match status" value="1"/>
</dbReference>
<comment type="caution">
    <text evidence="7">The sequence shown here is derived from an EMBL/GenBank/DDBJ whole genome shotgun (WGS) entry which is preliminary data.</text>
</comment>
<keyword evidence="2" id="KW-0479">Metal-binding</keyword>
<evidence type="ECO:0000259" key="5">
    <source>
        <dbReference type="Pfam" id="PF08240"/>
    </source>
</evidence>
<keyword evidence="8" id="KW-1185">Reference proteome</keyword>
<dbReference type="Gene3D" id="3.90.180.10">
    <property type="entry name" value="Medium-chain alcohol dehydrogenases, catalytic domain"/>
    <property type="match status" value="1"/>
</dbReference>
<evidence type="ECO:0000313" key="8">
    <source>
        <dbReference type="Proteomes" id="UP001310387"/>
    </source>
</evidence>
<dbReference type="Gene3D" id="3.40.50.720">
    <property type="entry name" value="NAD(P)-binding Rossmann-like Domain"/>
    <property type="match status" value="1"/>
</dbReference>
<evidence type="ECO:0000259" key="6">
    <source>
        <dbReference type="Pfam" id="PF16912"/>
    </source>
</evidence>